<keyword evidence="7" id="KW-0809">Transit peptide</keyword>
<dbReference type="GO" id="GO:0009507">
    <property type="term" value="C:chloroplast"/>
    <property type="evidence" value="ECO:0007669"/>
    <property type="project" value="UniProtKB-SubCell"/>
</dbReference>
<dbReference type="InterPro" id="IPR022973">
    <property type="entry name" value="Ribosomal_uL10_bac"/>
</dbReference>
<keyword evidence="9" id="KW-0687">Ribonucleoprotein</keyword>
<evidence type="ECO:0000256" key="10">
    <source>
        <dbReference type="ARBA" id="ARBA00068986"/>
    </source>
</evidence>
<keyword evidence="6" id="KW-0694">RNA-binding</keyword>
<evidence type="ECO:0000256" key="1">
    <source>
        <dbReference type="ARBA" id="ARBA00004229"/>
    </source>
</evidence>
<dbReference type="NCBIfam" id="NF000955">
    <property type="entry name" value="PRK00099.1-1"/>
    <property type="match status" value="1"/>
</dbReference>
<comment type="similarity">
    <text evidence="2">Belongs to the universal ribosomal protein uL10 family.</text>
</comment>
<dbReference type="KEGG" id="qsa:O6P43_006047"/>
<sequence>MVKGSIKKCQKVERSFSQFFITSPGQRQLKAYCTDKIQQIHKISAASLPSSPSSLSIAMEATLLSFPSSKAPPSHTLIRPTNPNPLSSSKAKKIFKTSQHFPSIRAAISRTKKEETVETVREQLENCFLLAGIKYKGFTVKQFQELRRTLPETTKLIVAKNTLVFKAIEGTQWEALKPCMKGMNCWLFVHSEEIPAAIKPYRDFQKEKKLEDNDFTGAVFEGKFYGPGDFKELETMPTRAEIFAKLLGSLQSPASGLVSTLQAPAREIVMVLKAYVQKLEEEGGGGQ</sequence>
<gene>
    <name evidence="13" type="ORF">O6P43_006047</name>
</gene>
<evidence type="ECO:0000256" key="7">
    <source>
        <dbReference type="ARBA" id="ARBA00022946"/>
    </source>
</evidence>
<evidence type="ECO:0000256" key="6">
    <source>
        <dbReference type="ARBA" id="ARBA00022884"/>
    </source>
</evidence>
<dbReference type="GO" id="GO:0005840">
    <property type="term" value="C:ribosome"/>
    <property type="evidence" value="ECO:0007669"/>
    <property type="project" value="UniProtKB-KW"/>
</dbReference>
<dbReference type="Proteomes" id="UP001163823">
    <property type="component" value="Chromosome 3"/>
</dbReference>
<evidence type="ECO:0000256" key="2">
    <source>
        <dbReference type="ARBA" id="ARBA00008889"/>
    </source>
</evidence>
<accession>A0AAD7VHT8</accession>
<evidence type="ECO:0000256" key="3">
    <source>
        <dbReference type="ARBA" id="ARBA00022528"/>
    </source>
</evidence>
<dbReference type="AlphaFoldDB" id="A0AAD7VHT8"/>
<protein>
    <recommendedName>
        <fullName evidence="10">Large ribosomal subunit protein uL10c</fullName>
    </recommendedName>
    <alternativeName>
        <fullName evidence="11">50S ribosomal protein L10, chloroplastic</fullName>
    </alternativeName>
    <alternativeName>
        <fullName evidence="12">CL10</fullName>
    </alternativeName>
</protein>
<dbReference type="FunFam" id="3.30.70.1730:FF:000007">
    <property type="entry name" value="50S ribosomal protein L10"/>
    <property type="match status" value="1"/>
</dbReference>
<dbReference type="PANTHER" id="PTHR11560">
    <property type="entry name" value="39S RIBOSOMAL PROTEIN L10, MITOCHONDRIAL"/>
    <property type="match status" value="1"/>
</dbReference>
<keyword evidence="5" id="KW-0699">rRNA-binding</keyword>
<evidence type="ECO:0000256" key="11">
    <source>
        <dbReference type="ARBA" id="ARBA00077220"/>
    </source>
</evidence>
<dbReference type="InterPro" id="IPR001790">
    <property type="entry name" value="Ribosomal_uL10"/>
</dbReference>
<evidence type="ECO:0000313" key="13">
    <source>
        <dbReference type="EMBL" id="KAJ7976238.1"/>
    </source>
</evidence>
<keyword evidence="3" id="KW-0150">Chloroplast</keyword>
<dbReference type="CDD" id="cd05797">
    <property type="entry name" value="Ribosomal_L10"/>
    <property type="match status" value="1"/>
</dbReference>
<proteinExistence type="inferred from homology"/>
<organism evidence="13 14">
    <name type="scientific">Quillaja saponaria</name>
    <name type="common">Soap bark tree</name>
    <dbReference type="NCBI Taxonomy" id="32244"/>
    <lineage>
        <taxon>Eukaryota</taxon>
        <taxon>Viridiplantae</taxon>
        <taxon>Streptophyta</taxon>
        <taxon>Embryophyta</taxon>
        <taxon>Tracheophyta</taxon>
        <taxon>Spermatophyta</taxon>
        <taxon>Magnoliopsida</taxon>
        <taxon>eudicotyledons</taxon>
        <taxon>Gunneridae</taxon>
        <taxon>Pentapetalae</taxon>
        <taxon>rosids</taxon>
        <taxon>fabids</taxon>
        <taxon>Fabales</taxon>
        <taxon>Quillajaceae</taxon>
        <taxon>Quillaja</taxon>
    </lineage>
</organism>
<dbReference type="SUPFAM" id="SSF160369">
    <property type="entry name" value="Ribosomal protein L10-like"/>
    <property type="match status" value="1"/>
</dbReference>
<keyword evidence="4" id="KW-0934">Plastid</keyword>
<reference evidence="13" key="1">
    <citation type="journal article" date="2023" name="Science">
        <title>Elucidation of the pathway for biosynthesis of saponin adjuvants from the soapbark tree.</title>
        <authorList>
            <person name="Reed J."/>
            <person name="Orme A."/>
            <person name="El-Demerdash A."/>
            <person name="Owen C."/>
            <person name="Martin L.B.B."/>
            <person name="Misra R.C."/>
            <person name="Kikuchi S."/>
            <person name="Rejzek M."/>
            <person name="Martin A.C."/>
            <person name="Harkess A."/>
            <person name="Leebens-Mack J."/>
            <person name="Louveau T."/>
            <person name="Stephenson M.J."/>
            <person name="Osbourn A."/>
        </authorList>
    </citation>
    <scope>NUCLEOTIDE SEQUENCE</scope>
    <source>
        <strain evidence="13">S10</strain>
    </source>
</reference>
<dbReference type="GO" id="GO:0019843">
    <property type="term" value="F:rRNA binding"/>
    <property type="evidence" value="ECO:0007669"/>
    <property type="project" value="UniProtKB-KW"/>
</dbReference>
<dbReference type="Gene3D" id="6.10.250.290">
    <property type="match status" value="1"/>
</dbReference>
<comment type="caution">
    <text evidence="13">The sequence shown here is derived from an EMBL/GenBank/DDBJ whole genome shotgun (WGS) entry which is preliminary data.</text>
</comment>
<evidence type="ECO:0000256" key="8">
    <source>
        <dbReference type="ARBA" id="ARBA00022980"/>
    </source>
</evidence>
<dbReference type="GO" id="GO:1990904">
    <property type="term" value="C:ribonucleoprotein complex"/>
    <property type="evidence" value="ECO:0007669"/>
    <property type="project" value="UniProtKB-KW"/>
</dbReference>
<dbReference type="Gene3D" id="3.30.70.1730">
    <property type="match status" value="1"/>
</dbReference>
<keyword evidence="14" id="KW-1185">Reference proteome</keyword>
<dbReference type="InterPro" id="IPR047865">
    <property type="entry name" value="Ribosomal_uL10_bac_type"/>
</dbReference>
<dbReference type="EMBL" id="JARAOO010000003">
    <property type="protein sequence ID" value="KAJ7976238.1"/>
    <property type="molecule type" value="Genomic_DNA"/>
</dbReference>
<evidence type="ECO:0000256" key="12">
    <source>
        <dbReference type="ARBA" id="ARBA00082750"/>
    </source>
</evidence>
<dbReference type="Pfam" id="PF00466">
    <property type="entry name" value="Ribosomal_L10"/>
    <property type="match status" value="1"/>
</dbReference>
<comment type="subcellular location">
    <subcellularLocation>
        <location evidence="1">Plastid</location>
        <location evidence="1">Chloroplast</location>
    </subcellularLocation>
</comment>
<evidence type="ECO:0000313" key="14">
    <source>
        <dbReference type="Proteomes" id="UP001163823"/>
    </source>
</evidence>
<evidence type="ECO:0000256" key="9">
    <source>
        <dbReference type="ARBA" id="ARBA00023274"/>
    </source>
</evidence>
<dbReference type="InterPro" id="IPR043141">
    <property type="entry name" value="Ribosomal_uL10-like_sf"/>
</dbReference>
<evidence type="ECO:0000256" key="4">
    <source>
        <dbReference type="ARBA" id="ARBA00022640"/>
    </source>
</evidence>
<evidence type="ECO:0000256" key="5">
    <source>
        <dbReference type="ARBA" id="ARBA00022730"/>
    </source>
</evidence>
<dbReference type="HAMAP" id="MF_00362">
    <property type="entry name" value="Ribosomal_uL10"/>
    <property type="match status" value="1"/>
</dbReference>
<keyword evidence="8 13" id="KW-0689">Ribosomal protein</keyword>
<name>A0AAD7VHT8_QUISA</name>